<keyword evidence="7 12" id="KW-0411">Iron-sulfur</keyword>
<protein>
    <recommendedName>
        <fullName evidence="1 12">GTP 3',8-cyclase</fullName>
        <ecNumber evidence="1 12">4.1.99.22</ecNumber>
    </recommendedName>
    <alternativeName>
        <fullName evidence="12">Molybdenum cofactor biosynthesis protein A</fullName>
    </alternativeName>
</protein>
<dbReference type="InterPro" id="IPR000385">
    <property type="entry name" value="MoaA_NifB_PqqE_Fe-S-bd_CS"/>
</dbReference>
<keyword evidence="6 12" id="KW-0408">Iron</keyword>
<dbReference type="InterPro" id="IPR006638">
    <property type="entry name" value="Elp3/MiaA/NifB-like_rSAM"/>
</dbReference>
<dbReference type="RefSeq" id="WP_104675565.1">
    <property type="nucleotide sequence ID" value="NZ_JBBNPO010000002.1"/>
</dbReference>
<evidence type="ECO:0000313" key="14">
    <source>
        <dbReference type="EMBL" id="PPV16279.1"/>
    </source>
</evidence>
<comment type="caution">
    <text evidence="14">The sequence shown here is derived from an EMBL/GenBank/DDBJ whole genome shotgun (WGS) entry which is preliminary data.</text>
</comment>
<evidence type="ECO:0000256" key="4">
    <source>
        <dbReference type="ARBA" id="ARBA00022723"/>
    </source>
</evidence>
<evidence type="ECO:0000256" key="12">
    <source>
        <dbReference type="HAMAP-Rule" id="MF_01225"/>
    </source>
</evidence>
<evidence type="ECO:0000256" key="7">
    <source>
        <dbReference type="ARBA" id="ARBA00023014"/>
    </source>
</evidence>
<keyword evidence="10 12" id="KW-0456">Lyase</keyword>
<feature type="binding site" evidence="12">
    <location>
        <position position="155"/>
    </location>
    <ligand>
        <name>GTP</name>
        <dbReference type="ChEBI" id="CHEBI:37565"/>
    </ligand>
</feature>
<dbReference type="InterPro" id="IPR058240">
    <property type="entry name" value="rSAM_sf"/>
</dbReference>
<dbReference type="GO" id="GO:0006777">
    <property type="term" value="P:Mo-molybdopterin cofactor biosynthetic process"/>
    <property type="evidence" value="ECO:0007669"/>
    <property type="project" value="UniProtKB-UniRule"/>
</dbReference>
<evidence type="ECO:0000256" key="5">
    <source>
        <dbReference type="ARBA" id="ARBA00022741"/>
    </source>
</evidence>
<keyword evidence="5 12" id="KW-0547">Nucleotide-binding</keyword>
<feature type="binding site" evidence="12">
    <location>
        <position position="26"/>
    </location>
    <ligand>
        <name>S-adenosyl-L-methionine</name>
        <dbReference type="ChEBI" id="CHEBI:59789"/>
    </ligand>
</feature>
<dbReference type="AlphaFoldDB" id="A0A2S7FCX6"/>
<dbReference type="InterPro" id="IPR013785">
    <property type="entry name" value="Aldolase_TIM"/>
</dbReference>
<evidence type="ECO:0000256" key="6">
    <source>
        <dbReference type="ARBA" id="ARBA00023004"/>
    </source>
</evidence>
<dbReference type="Pfam" id="PF04055">
    <property type="entry name" value="Radical_SAM"/>
    <property type="match status" value="1"/>
</dbReference>
<dbReference type="SFLD" id="SFLDG01383">
    <property type="entry name" value="cyclic_pyranopterin_phosphate"/>
    <property type="match status" value="1"/>
</dbReference>
<dbReference type="SMART" id="SM00729">
    <property type="entry name" value="Elp3"/>
    <property type="match status" value="1"/>
</dbReference>
<gene>
    <name evidence="12" type="primary">moaA</name>
    <name evidence="14" type="ORF">AWN73_10440</name>
</gene>
<dbReference type="GO" id="GO:1904047">
    <property type="term" value="F:S-adenosyl-L-methionine binding"/>
    <property type="evidence" value="ECO:0007669"/>
    <property type="project" value="UniProtKB-UniRule"/>
</dbReference>
<dbReference type="SFLD" id="SFLDG01067">
    <property type="entry name" value="SPASM/twitch_domain_containing"/>
    <property type="match status" value="1"/>
</dbReference>
<dbReference type="GO" id="GO:0061798">
    <property type="term" value="F:GTP 3',8'-cyclase activity"/>
    <property type="evidence" value="ECO:0007669"/>
    <property type="project" value="UniProtKB-UniRule"/>
</dbReference>
<feature type="binding site" evidence="12">
    <location>
        <position position="254"/>
    </location>
    <ligand>
        <name>[4Fe-4S] cluster</name>
        <dbReference type="ChEBI" id="CHEBI:49883"/>
        <label>2</label>
        <note>4Fe-4S-substrate</note>
    </ligand>
</feature>
<feature type="binding site" evidence="12">
    <location>
        <position position="251"/>
    </location>
    <ligand>
        <name>[4Fe-4S] cluster</name>
        <dbReference type="ChEBI" id="CHEBI:49883"/>
        <label>2</label>
        <note>4Fe-4S-substrate</note>
    </ligand>
</feature>
<accession>A0A2S7FCX6</accession>
<dbReference type="PROSITE" id="PS01305">
    <property type="entry name" value="MOAA_NIFB_PQQE"/>
    <property type="match status" value="1"/>
</dbReference>
<feature type="binding site" evidence="12">
    <location>
        <position position="20"/>
    </location>
    <ligand>
        <name>[4Fe-4S] cluster</name>
        <dbReference type="ChEBI" id="CHEBI:49883"/>
        <label>1</label>
        <note>4Fe-4S-S-AdoMet</note>
    </ligand>
</feature>
<dbReference type="Proteomes" id="UP000238081">
    <property type="component" value="Unassembled WGS sequence"/>
</dbReference>
<feature type="binding site" evidence="12">
    <location>
        <begin position="256"/>
        <end position="258"/>
    </location>
    <ligand>
        <name>GTP</name>
        <dbReference type="ChEBI" id="CHEBI:37565"/>
    </ligand>
</feature>
<keyword evidence="9 12" id="KW-0501">Molybdenum cofactor biosynthesis</keyword>
<keyword evidence="2 12" id="KW-0004">4Fe-4S</keyword>
<organism evidence="14 15">
    <name type="scientific">Clostridium butyricum</name>
    <dbReference type="NCBI Taxonomy" id="1492"/>
    <lineage>
        <taxon>Bacteria</taxon>
        <taxon>Bacillati</taxon>
        <taxon>Bacillota</taxon>
        <taxon>Clostridia</taxon>
        <taxon>Eubacteriales</taxon>
        <taxon>Clostridiaceae</taxon>
        <taxon>Clostridium</taxon>
    </lineage>
</organism>
<name>A0A2S7FCX6_CLOBU</name>
<evidence type="ECO:0000259" key="13">
    <source>
        <dbReference type="PROSITE" id="PS51918"/>
    </source>
</evidence>
<reference evidence="14 15" key="1">
    <citation type="submission" date="2016-01" db="EMBL/GenBank/DDBJ databases">
        <title>Characterization of the Clostridium difficile lineages that are prevalent in Hong Kong and China.</title>
        <authorList>
            <person name="Kwok J.S.-L."/>
            <person name="Lam W.-Y."/>
            <person name="Ip M."/>
            <person name="Chan T.-F."/>
            <person name="Hawkey P.M."/>
            <person name="Tsui S.K.-W."/>
        </authorList>
    </citation>
    <scope>NUCLEOTIDE SEQUENCE [LARGE SCALE GENOMIC DNA]</scope>
    <source>
        <strain evidence="14 15">300064</strain>
    </source>
</reference>
<sequence>MIDIYKRKIDYIRISITDRCNLRCVYCMPENGINLVKHDDILSYEEIIRLCRMFSKLGISKVKITGGEPLVRKDVYKLIKGIKEVEGIENVTLTTNGILLEGMIDDLVKSGLDAVNISIDTLKDDTYKSLTRVGDVNKVLNGINECLKYKDLKVKINCVPIKGKNEDELIDLLKLSKDNDISIRFIEMMPIGLGKNMNGLNDEEVKSLIEDNIGKLTAFNGKLGNGPSDYFTLEGYKGKIGFISAVNHKFCETCNRVRLTCEGFLKACLQYDIGTDLRKMLRSGKSDEEIMNAIEATIYNKPESHNFKLIKDDEEKIEHRAMSQIGG</sequence>
<comment type="pathway">
    <text evidence="12">Cofactor biosynthesis; molybdopterin biosynthesis.</text>
</comment>
<evidence type="ECO:0000256" key="10">
    <source>
        <dbReference type="ARBA" id="ARBA00023239"/>
    </source>
</evidence>
<dbReference type="CDD" id="cd01335">
    <property type="entry name" value="Radical_SAM"/>
    <property type="match status" value="1"/>
</dbReference>
<comment type="subunit">
    <text evidence="12">Monomer and homodimer.</text>
</comment>
<dbReference type="SFLD" id="SFLDS00029">
    <property type="entry name" value="Radical_SAM"/>
    <property type="match status" value="1"/>
</dbReference>
<feature type="binding site" evidence="12">
    <location>
        <position position="13"/>
    </location>
    <ligand>
        <name>GTP</name>
        <dbReference type="ChEBI" id="CHEBI:37565"/>
    </ligand>
</feature>
<feature type="domain" description="Radical SAM core" evidence="13">
    <location>
        <begin position="4"/>
        <end position="227"/>
    </location>
</feature>
<dbReference type="PANTHER" id="PTHR22960:SF0">
    <property type="entry name" value="MOLYBDENUM COFACTOR BIOSYNTHESIS PROTEIN 1"/>
    <property type="match status" value="1"/>
</dbReference>
<feature type="binding site" evidence="12">
    <location>
        <position position="24"/>
    </location>
    <ligand>
        <name>[4Fe-4S] cluster</name>
        <dbReference type="ChEBI" id="CHEBI:49883"/>
        <label>1</label>
        <note>4Fe-4S-S-AdoMet</note>
    </ligand>
</feature>
<dbReference type="UniPathway" id="UPA00344"/>
<dbReference type="InterPro" id="IPR040064">
    <property type="entry name" value="MoaA-like"/>
</dbReference>
<comment type="cofactor">
    <cofactor evidence="12">
        <name>[4Fe-4S] cluster</name>
        <dbReference type="ChEBI" id="CHEBI:49883"/>
    </cofactor>
    <text evidence="12">Binds 2 [4Fe-4S] clusters. Binds 1 [4Fe-4S] cluster coordinated with 3 cysteines and an exchangeable S-adenosyl-L-methionine and 1 [4Fe-4S] cluster coordinated with 3 cysteines and the GTP-derived substrate.</text>
</comment>
<dbReference type="GO" id="GO:0061799">
    <property type="term" value="F:cyclic pyranopterin monophosphate synthase activity"/>
    <property type="evidence" value="ECO:0007669"/>
    <property type="project" value="TreeGrafter"/>
</dbReference>
<dbReference type="InterPro" id="IPR007197">
    <property type="entry name" value="rSAM"/>
</dbReference>
<dbReference type="Pfam" id="PF06463">
    <property type="entry name" value="Mob_synth_C"/>
    <property type="match status" value="1"/>
</dbReference>
<proteinExistence type="inferred from homology"/>
<evidence type="ECO:0000256" key="3">
    <source>
        <dbReference type="ARBA" id="ARBA00022691"/>
    </source>
</evidence>
<keyword evidence="3 12" id="KW-0949">S-adenosyl-L-methionine</keyword>
<dbReference type="NCBIfam" id="TIGR02666">
    <property type="entry name" value="moaA"/>
    <property type="match status" value="1"/>
</dbReference>
<comment type="catalytic activity">
    <reaction evidence="11 12">
        <text>GTP + AH2 + S-adenosyl-L-methionine = (8S)-3',8-cyclo-7,8-dihydroguanosine 5'-triphosphate + 5'-deoxyadenosine + L-methionine + A + H(+)</text>
        <dbReference type="Rhea" id="RHEA:49576"/>
        <dbReference type="ChEBI" id="CHEBI:13193"/>
        <dbReference type="ChEBI" id="CHEBI:15378"/>
        <dbReference type="ChEBI" id="CHEBI:17319"/>
        <dbReference type="ChEBI" id="CHEBI:17499"/>
        <dbReference type="ChEBI" id="CHEBI:37565"/>
        <dbReference type="ChEBI" id="CHEBI:57844"/>
        <dbReference type="ChEBI" id="CHEBI:59789"/>
        <dbReference type="ChEBI" id="CHEBI:131766"/>
        <dbReference type="EC" id="4.1.99.22"/>
    </reaction>
</comment>
<keyword evidence="4 12" id="KW-0479">Metal-binding</keyword>
<feature type="binding site" evidence="12">
    <location>
        <position position="67"/>
    </location>
    <ligand>
        <name>S-adenosyl-L-methionine</name>
        <dbReference type="ChEBI" id="CHEBI:59789"/>
    </ligand>
</feature>
<dbReference type="CDD" id="cd21117">
    <property type="entry name" value="Twitch_MoaA"/>
    <property type="match status" value="1"/>
</dbReference>
<evidence type="ECO:0000256" key="9">
    <source>
        <dbReference type="ARBA" id="ARBA00023150"/>
    </source>
</evidence>
<feature type="binding site" evidence="12">
    <location>
        <position position="118"/>
    </location>
    <ligand>
        <name>S-adenosyl-L-methionine</name>
        <dbReference type="ChEBI" id="CHEBI:59789"/>
    </ligand>
</feature>
<dbReference type="Gene3D" id="3.20.20.70">
    <property type="entry name" value="Aldolase class I"/>
    <property type="match status" value="1"/>
</dbReference>
<dbReference type="InterPro" id="IPR010505">
    <property type="entry name" value="MoaA_twitch"/>
</dbReference>
<comment type="caution">
    <text evidence="12">Lacks conserved residue(s) required for the propagation of feature annotation.</text>
</comment>
<dbReference type="SUPFAM" id="SSF102114">
    <property type="entry name" value="Radical SAM enzymes"/>
    <property type="match status" value="1"/>
</dbReference>
<dbReference type="InterPro" id="IPR013483">
    <property type="entry name" value="MoaA"/>
</dbReference>
<evidence type="ECO:0000256" key="8">
    <source>
        <dbReference type="ARBA" id="ARBA00023134"/>
    </source>
</evidence>
<dbReference type="SFLD" id="SFLDG01386">
    <property type="entry name" value="main_SPASM_domain-containing"/>
    <property type="match status" value="1"/>
</dbReference>
<evidence type="ECO:0000256" key="2">
    <source>
        <dbReference type="ARBA" id="ARBA00022485"/>
    </source>
</evidence>
<dbReference type="EMBL" id="LRDH01000088">
    <property type="protein sequence ID" value="PPV16279.1"/>
    <property type="molecule type" value="Genomic_DNA"/>
</dbReference>
<comment type="function">
    <text evidence="12">Catalyzes the cyclization of GTP to (8S)-3',8-cyclo-7,8-dihydroguanosine 5'-triphosphate.</text>
</comment>
<dbReference type="GO" id="GO:0005525">
    <property type="term" value="F:GTP binding"/>
    <property type="evidence" value="ECO:0007669"/>
    <property type="project" value="UniProtKB-UniRule"/>
</dbReference>
<dbReference type="HAMAP" id="MF_01225_B">
    <property type="entry name" value="MoaA_B"/>
    <property type="match status" value="1"/>
</dbReference>
<keyword evidence="8 12" id="KW-0342">GTP-binding</keyword>
<feature type="binding site" evidence="12">
    <location>
        <position position="189"/>
    </location>
    <ligand>
        <name>S-adenosyl-L-methionine</name>
        <dbReference type="ChEBI" id="CHEBI:59789"/>
    </ligand>
</feature>
<comment type="similarity">
    <text evidence="12">Belongs to the radical SAM superfamily. MoaA family.</text>
</comment>
<feature type="binding site" evidence="12">
    <location>
        <position position="27"/>
    </location>
    <ligand>
        <name>[4Fe-4S] cluster</name>
        <dbReference type="ChEBI" id="CHEBI:49883"/>
        <label>1</label>
        <note>4Fe-4S-S-AdoMet</note>
    </ligand>
</feature>
<dbReference type="InterPro" id="IPR050105">
    <property type="entry name" value="MoCo_biosynth_MoaA/MoaC"/>
</dbReference>
<dbReference type="GO" id="GO:0051539">
    <property type="term" value="F:4 iron, 4 sulfur cluster binding"/>
    <property type="evidence" value="ECO:0007669"/>
    <property type="project" value="UniProtKB-UniRule"/>
</dbReference>
<evidence type="ECO:0000313" key="15">
    <source>
        <dbReference type="Proteomes" id="UP000238081"/>
    </source>
</evidence>
<dbReference type="GO" id="GO:0046872">
    <property type="term" value="F:metal ion binding"/>
    <property type="evidence" value="ECO:0007669"/>
    <property type="project" value="UniProtKB-KW"/>
</dbReference>
<evidence type="ECO:0000256" key="1">
    <source>
        <dbReference type="ARBA" id="ARBA00012167"/>
    </source>
</evidence>
<dbReference type="EC" id="4.1.99.22" evidence="1 12"/>
<dbReference type="PROSITE" id="PS51918">
    <property type="entry name" value="RADICAL_SAM"/>
    <property type="match status" value="1"/>
</dbReference>
<dbReference type="PANTHER" id="PTHR22960">
    <property type="entry name" value="MOLYBDOPTERIN COFACTOR SYNTHESIS PROTEIN A"/>
    <property type="match status" value="1"/>
</dbReference>
<feature type="binding site" evidence="12">
    <location>
        <position position="268"/>
    </location>
    <ligand>
        <name>[4Fe-4S] cluster</name>
        <dbReference type="ChEBI" id="CHEBI:49883"/>
        <label>2</label>
        <note>4Fe-4S-substrate</note>
    </ligand>
</feature>
<evidence type="ECO:0000256" key="11">
    <source>
        <dbReference type="ARBA" id="ARBA00048697"/>
    </source>
</evidence>
<feature type="binding site" evidence="12">
    <location>
        <position position="94"/>
    </location>
    <ligand>
        <name>GTP</name>
        <dbReference type="ChEBI" id="CHEBI:37565"/>
    </ligand>
</feature>